<gene>
    <name evidence="6" type="ORF">SAMN06295970_1317</name>
</gene>
<sequence>MNLSRVDLNLFVVFEAIFTSGGITPAASKLNLSQSAVSHALGRLRSLFDDPLFERNSKGMVPTVRARALIGDVRVALQSMEGTLQRSGYFDAGSAQRTFTLAIGDPIDSLLLPALVERIERSAPNIEIATGYSNRQRIENALREGSLDAAVDVLMPMPADITHEPVFSDPMVVLARRGHPLVQGGIDLQSYLALEHIQVSSRRLGTGIADMALRRLGLDRRIRVRCQHYAAACRIVSRSDLLATMPLHFASIFNDAFQNQLLQPPFEVPACEWFLYAEKGAANDGGRLWFRERLLEAIGDMHAIDLLPAKNPSP</sequence>
<dbReference type="PRINTS" id="PR00039">
    <property type="entry name" value="HTHLYSR"/>
</dbReference>
<evidence type="ECO:0000256" key="2">
    <source>
        <dbReference type="ARBA" id="ARBA00023015"/>
    </source>
</evidence>
<comment type="similarity">
    <text evidence="1">Belongs to the LysR transcriptional regulatory family.</text>
</comment>
<dbReference type="Proteomes" id="UP001158049">
    <property type="component" value="Unassembled WGS sequence"/>
</dbReference>
<dbReference type="CDD" id="cd08417">
    <property type="entry name" value="PBP2_Nitroaromatics_like"/>
    <property type="match status" value="1"/>
</dbReference>
<dbReference type="SUPFAM" id="SSF53850">
    <property type="entry name" value="Periplasmic binding protein-like II"/>
    <property type="match status" value="1"/>
</dbReference>
<dbReference type="SUPFAM" id="SSF46785">
    <property type="entry name" value="Winged helix' DNA-binding domain"/>
    <property type="match status" value="1"/>
</dbReference>
<dbReference type="InterPro" id="IPR036390">
    <property type="entry name" value="WH_DNA-bd_sf"/>
</dbReference>
<reference evidence="6 7" key="1">
    <citation type="submission" date="2017-05" db="EMBL/GenBank/DDBJ databases">
        <authorList>
            <person name="Varghese N."/>
            <person name="Submissions S."/>
        </authorList>
    </citation>
    <scope>NUCLEOTIDE SEQUENCE [LARGE SCALE GENOMIC DNA]</scope>
    <source>
        <strain evidence="6 7">DSM 26001</strain>
    </source>
</reference>
<feature type="domain" description="HTH lysR-type" evidence="5">
    <location>
        <begin position="6"/>
        <end position="63"/>
    </location>
</feature>
<name>A0ABY1QUR5_9BURK</name>
<evidence type="ECO:0000256" key="3">
    <source>
        <dbReference type="ARBA" id="ARBA00023125"/>
    </source>
</evidence>
<dbReference type="EMBL" id="FXUL01000031">
    <property type="protein sequence ID" value="SMP79321.1"/>
    <property type="molecule type" value="Genomic_DNA"/>
</dbReference>
<dbReference type="Gene3D" id="1.10.10.10">
    <property type="entry name" value="Winged helix-like DNA-binding domain superfamily/Winged helix DNA-binding domain"/>
    <property type="match status" value="1"/>
</dbReference>
<comment type="caution">
    <text evidence="6">The sequence shown here is derived from an EMBL/GenBank/DDBJ whole genome shotgun (WGS) entry which is preliminary data.</text>
</comment>
<organism evidence="6 7">
    <name type="scientific">Noviherbaspirillum suwonense</name>
    <dbReference type="NCBI Taxonomy" id="1224511"/>
    <lineage>
        <taxon>Bacteria</taxon>
        <taxon>Pseudomonadati</taxon>
        <taxon>Pseudomonadota</taxon>
        <taxon>Betaproteobacteria</taxon>
        <taxon>Burkholderiales</taxon>
        <taxon>Oxalobacteraceae</taxon>
        <taxon>Noviherbaspirillum</taxon>
    </lineage>
</organism>
<dbReference type="PANTHER" id="PTHR30118:SF15">
    <property type="entry name" value="TRANSCRIPTIONAL REGULATORY PROTEIN"/>
    <property type="match status" value="1"/>
</dbReference>
<keyword evidence="4" id="KW-0804">Transcription</keyword>
<evidence type="ECO:0000256" key="4">
    <source>
        <dbReference type="ARBA" id="ARBA00023163"/>
    </source>
</evidence>
<dbReference type="RefSeq" id="WP_283445242.1">
    <property type="nucleotide sequence ID" value="NZ_FXUL01000031.1"/>
</dbReference>
<proteinExistence type="inferred from homology"/>
<keyword evidence="2" id="KW-0805">Transcription regulation</keyword>
<dbReference type="Pfam" id="PF00126">
    <property type="entry name" value="HTH_1"/>
    <property type="match status" value="1"/>
</dbReference>
<dbReference type="Gene3D" id="3.40.190.10">
    <property type="entry name" value="Periplasmic binding protein-like II"/>
    <property type="match status" value="2"/>
</dbReference>
<evidence type="ECO:0000313" key="6">
    <source>
        <dbReference type="EMBL" id="SMP79321.1"/>
    </source>
</evidence>
<dbReference type="InterPro" id="IPR037402">
    <property type="entry name" value="YidZ_PBP2"/>
</dbReference>
<keyword evidence="7" id="KW-1185">Reference proteome</keyword>
<dbReference type="InterPro" id="IPR036388">
    <property type="entry name" value="WH-like_DNA-bd_sf"/>
</dbReference>
<evidence type="ECO:0000256" key="1">
    <source>
        <dbReference type="ARBA" id="ARBA00009437"/>
    </source>
</evidence>
<dbReference type="PROSITE" id="PS50931">
    <property type="entry name" value="HTH_LYSR"/>
    <property type="match status" value="1"/>
</dbReference>
<protein>
    <submittedName>
        <fullName evidence="6">Transcriptional regulator, LysR family</fullName>
    </submittedName>
</protein>
<accession>A0ABY1QUR5</accession>
<keyword evidence="3" id="KW-0238">DNA-binding</keyword>
<dbReference type="Pfam" id="PF03466">
    <property type="entry name" value="LysR_substrate"/>
    <property type="match status" value="1"/>
</dbReference>
<dbReference type="InterPro" id="IPR000847">
    <property type="entry name" value="LysR_HTH_N"/>
</dbReference>
<dbReference type="InterPro" id="IPR005119">
    <property type="entry name" value="LysR_subst-bd"/>
</dbReference>
<evidence type="ECO:0000313" key="7">
    <source>
        <dbReference type="Proteomes" id="UP001158049"/>
    </source>
</evidence>
<dbReference type="InterPro" id="IPR050389">
    <property type="entry name" value="LysR-type_TF"/>
</dbReference>
<dbReference type="PANTHER" id="PTHR30118">
    <property type="entry name" value="HTH-TYPE TRANSCRIPTIONAL REGULATOR LEUO-RELATED"/>
    <property type="match status" value="1"/>
</dbReference>
<evidence type="ECO:0000259" key="5">
    <source>
        <dbReference type="PROSITE" id="PS50931"/>
    </source>
</evidence>